<reference evidence="13 14" key="1">
    <citation type="submission" date="2017-04" db="EMBL/GenBank/DDBJ databases">
        <authorList>
            <person name="Afonso C.L."/>
            <person name="Miller P.J."/>
            <person name="Scott M.A."/>
            <person name="Spackman E."/>
            <person name="Goraichik I."/>
            <person name="Dimitrov K.M."/>
            <person name="Suarez D.L."/>
            <person name="Swayne D.E."/>
        </authorList>
    </citation>
    <scope>NUCLEOTIDE SEQUENCE [LARGE SCALE GENOMIC DNA]</scope>
    <source>
        <strain evidence="13 14">ToBE</strain>
    </source>
</reference>
<feature type="binding site" evidence="11">
    <location>
        <position position="73"/>
    </location>
    <ligand>
        <name>thiamine diphosphate</name>
        <dbReference type="ChEBI" id="CHEBI:58937"/>
    </ligand>
</feature>
<dbReference type="PROSITE" id="PS00801">
    <property type="entry name" value="TRANSKETOLASE_1"/>
    <property type="match status" value="1"/>
</dbReference>
<dbReference type="SUPFAM" id="SSF52518">
    <property type="entry name" value="Thiamin diphosphate-binding fold (THDP-binding)"/>
    <property type="match status" value="2"/>
</dbReference>
<evidence type="ECO:0000256" key="2">
    <source>
        <dbReference type="ARBA" id="ARBA00011081"/>
    </source>
</evidence>
<dbReference type="InterPro" id="IPR009014">
    <property type="entry name" value="Transketo_C/PFOR_II"/>
</dbReference>
<dbReference type="SUPFAM" id="SSF52922">
    <property type="entry name" value="TK C-terminal domain-like"/>
    <property type="match status" value="1"/>
</dbReference>
<dbReference type="UniPathway" id="UPA00064">
    <property type="reaction ID" value="UER00091"/>
</dbReference>
<dbReference type="Pfam" id="PF02780">
    <property type="entry name" value="Transketolase_C"/>
    <property type="match status" value="1"/>
</dbReference>
<evidence type="ECO:0000256" key="10">
    <source>
        <dbReference type="ARBA" id="ARBA00055605"/>
    </source>
</evidence>
<evidence type="ECO:0000256" key="4">
    <source>
        <dbReference type="ARBA" id="ARBA00022679"/>
    </source>
</evidence>
<evidence type="ECO:0000313" key="14">
    <source>
        <dbReference type="Proteomes" id="UP000192569"/>
    </source>
</evidence>
<gene>
    <name evidence="11" type="primary">dxs</name>
    <name evidence="13" type="ORF">SAMN00808754_2408</name>
</gene>
<feature type="binding site" evidence="11">
    <location>
        <position position="174"/>
    </location>
    <ligand>
        <name>thiamine diphosphate</name>
        <dbReference type="ChEBI" id="CHEBI:58937"/>
    </ligand>
</feature>
<dbReference type="Proteomes" id="UP000192569">
    <property type="component" value="Chromosome I"/>
</dbReference>
<dbReference type="GO" id="GO:0009228">
    <property type="term" value="P:thiamine biosynthetic process"/>
    <property type="evidence" value="ECO:0007669"/>
    <property type="project" value="UniProtKB-UniRule"/>
</dbReference>
<dbReference type="InterPro" id="IPR033248">
    <property type="entry name" value="Transketolase_C"/>
</dbReference>
<comment type="cofactor">
    <cofactor evidence="11">
        <name>Mg(2+)</name>
        <dbReference type="ChEBI" id="CHEBI:18420"/>
    </cofactor>
    <text evidence="11">Binds 1 Mg(2+) ion per subunit.</text>
</comment>
<dbReference type="NCBIfam" id="NF003933">
    <property type="entry name" value="PRK05444.2-2"/>
    <property type="match status" value="1"/>
</dbReference>
<keyword evidence="6 11" id="KW-0460">Magnesium</keyword>
<dbReference type="PANTHER" id="PTHR43322">
    <property type="entry name" value="1-D-DEOXYXYLULOSE 5-PHOSPHATE SYNTHASE-RELATED"/>
    <property type="match status" value="1"/>
</dbReference>
<dbReference type="RefSeq" id="WP_084665942.1">
    <property type="nucleotide sequence ID" value="NZ_LT838272.1"/>
</dbReference>
<feature type="binding site" evidence="11">
    <location>
        <begin position="114"/>
        <end position="116"/>
    </location>
    <ligand>
        <name>thiamine diphosphate</name>
        <dbReference type="ChEBI" id="CHEBI:58937"/>
    </ligand>
</feature>
<comment type="catalytic activity">
    <reaction evidence="11">
        <text>D-glyceraldehyde 3-phosphate + pyruvate + H(+) = 1-deoxy-D-xylulose 5-phosphate + CO2</text>
        <dbReference type="Rhea" id="RHEA:12605"/>
        <dbReference type="ChEBI" id="CHEBI:15361"/>
        <dbReference type="ChEBI" id="CHEBI:15378"/>
        <dbReference type="ChEBI" id="CHEBI:16526"/>
        <dbReference type="ChEBI" id="CHEBI:57792"/>
        <dbReference type="ChEBI" id="CHEBI:59776"/>
        <dbReference type="EC" id="2.2.1.7"/>
    </reaction>
</comment>
<keyword evidence="8 11" id="KW-0786">Thiamine pyrophosphate</keyword>
<keyword evidence="5 11" id="KW-0479">Metal-binding</keyword>
<dbReference type="Gene3D" id="3.40.50.920">
    <property type="match status" value="1"/>
</dbReference>
<comment type="function">
    <text evidence="10 11">Catalyzes the acyloin condensation reaction between C atoms 2 and 3 of pyruvate and glyceraldehyde 3-phosphate to yield 1-deoxy-D-xylulose-5-phosphate (DXP).</text>
</comment>
<comment type="cofactor">
    <cofactor evidence="11">
        <name>thiamine diphosphate</name>
        <dbReference type="ChEBI" id="CHEBI:58937"/>
    </cofactor>
    <text evidence="11">Binds 1 thiamine pyrophosphate per subunit.</text>
</comment>
<dbReference type="FunFam" id="3.40.50.970:FF:000005">
    <property type="entry name" value="1-deoxy-D-xylulose-5-phosphate synthase"/>
    <property type="match status" value="1"/>
</dbReference>
<keyword evidence="9 11" id="KW-0414">Isoprene biosynthesis</keyword>
<keyword evidence="7 11" id="KW-0784">Thiamine biosynthesis</keyword>
<accession>A0A1W1VYW7</accession>
<dbReference type="FunFam" id="3.40.50.920:FF:000002">
    <property type="entry name" value="1-deoxy-D-xylulose-5-phosphate synthase"/>
    <property type="match status" value="1"/>
</dbReference>
<protein>
    <recommendedName>
        <fullName evidence="11">1-deoxy-D-xylulose-5-phosphate synthase</fullName>
        <ecNumber evidence="11">2.2.1.7</ecNumber>
    </recommendedName>
    <alternativeName>
        <fullName evidence="11">1-deoxyxylulose-5-phosphate synthase</fullName>
        <shortName evidence="11">DXP synthase</shortName>
        <shortName evidence="11">DXPS</shortName>
    </alternativeName>
</protein>
<dbReference type="OrthoDB" id="9803371at2"/>
<dbReference type="NCBIfam" id="TIGR00204">
    <property type="entry name" value="dxs"/>
    <property type="match status" value="1"/>
</dbReference>
<keyword evidence="14" id="KW-1185">Reference proteome</keyword>
<evidence type="ECO:0000256" key="9">
    <source>
        <dbReference type="ARBA" id="ARBA00023229"/>
    </source>
</evidence>
<dbReference type="GO" id="GO:0008661">
    <property type="term" value="F:1-deoxy-D-xylulose-5-phosphate synthase activity"/>
    <property type="evidence" value="ECO:0007669"/>
    <property type="project" value="UniProtKB-UniRule"/>
</dbReference>
<evidence type="ECO:0000256" key="5">
    <source>
        <dbReference type="ARBA" id="ARBA00022723"/>
    </source>
</evidence>
<dbReference type="InterPro" id="IPR029061">
    <property type="entry name" value="THDP-binding"/>
</dbReference>
<dbReference type="HAMAP" id="MF_00315">
    <property type="entry name" value="DXP_synth"/>
    <property type="match status" value="1"/>
</dbReference>
<dbReference type="STRING" id="698762.SAMN00808754_2408"/>
<feature type="binding site" evidence="11">
    <location>
        <position position="285"/>
    </location>
    <ligand>
        <name>thiamine diphosphate</name>
        <dbReference type="ChEBI" id="CHEBI:58937"/>
    </ligand>
</feature>
<dbReference type="Pfam" id="PF02779">
    <property type="entry name" value="Transket_pyr"/>
    <property type="match status" value="1"/>
</dbReference>
<name>A0A1W1VYW7_9FIRM</name>
<dbReference type="InterPro" id="IPR005475">
    <property type="entry name" value="Transketolase-like_Pyr-bd"/>
</dbReference>
<dbReference type="InterPro" id="IPR005477">
    <property type="entry name" value="Dxylulose-5-P_synthase"/>
</dbReference>
<dbReference type="InterPro" id="IPR020826">
    <property type="entry name" value="Transketolase_BS"/>
</dbReference>
<sequence length="624" mass="67704">MRLLNKINSPEDLKSLSLKQLEILAQEIREELISVVARTGGHLAPNLGVVELTLALHTVFHSPRDKIIWDVGHQCYVHKILTGRRDRFATLRQFGGLSGFPKRSESPHDVFNTGHSSTSISAALGIALARDLRGEDFEVVAVIGDGALTGGMAFEALNHAGHLKTHLIVVLNDNEMSISGPVGGLAAYLSRLRTDPRYFRSKEELEFILRRLPRVGPHFLKLIERLKDSLKYLVIPGMLFEELGFTYLGPIDGHNLSQLKEVLKQARRTPGPVLVHVVTQKGKGYPPAEARPEVFHGVGPFDPHTGKVLPSSGPATFTSVFGAELVRQAEKDERIVAITAAMPEGTGLMPFARRFPARFFDVGIAEQHAVTLAAGLATMGFRPVVAIYSTFLQRAVDQVIHDVALMHLPVTLVLDRAGLVGEDGETHQGIFDIALLRCIPGMVLMAPKDEQELKDMLVTALQIEGPVALRYPRGPGVGVPLEDPARPLPVGKGEILRDGRQAVIVAIGPLVYAALEAAERLATQGLEVAVINARFIKPLDKDLIVEWAQKTGHLVTLEEHVVAGGFGSAVLEALAEAGCTGVKVKTLGISRDIFVEHGKPDMLREKLGLTAPAIAQAVETLFLN</sequence>
<organism evidence="13 14">
    <name type="scientific">Thermanaeromonas toyohensis ToBE</name>
    <dbReference type="NCBI Taxonomy" id="698762"/>
    <lineage>
        <taxon>Bacteria</taxon>
        <taxon>Bacillati</taxon>
        <taxon>Bacillota</taxon>
        <taxon>Clostridia</taxon>
        <taxon>Neomoorellales</taxon>
        <taxon>Neomoorellaceae</taxon>
        <taxon>Thermanaeromonas</taxon>
    </lineage>
</organism>
<feature type="binding site" evidence="11">
    <location>
        <position position="174"/>
    </location>
    <ligand>
        <name>Mg(2+)</name>
        <dbReference type="ChEBI" id="CHEBI:18420"/>
    </ligand>
</feature>
<dbReference type="GO" id="GO:0016114">
    <property type="term" value="P:terpenoid biosynthetic process"/>
    <property type="evidence" value="ECO:0007669"/>
    <property type="project" value="UniProtKB-UniRule"/>
</dbReference>
<evidence type="ECO:0000256" key="1">
    <source>
        <dbReference type="ARBA" id="ARBA00004980"/>
    </source>
</evidence>
<proteinExistence type="inferred from homology"/>
<evidence type="ECO:0000256" key="3">
    <source>
        <dbReference type="ARBA" id="ARBA00011738"/>
    </source>
</evidence>
<comment type="subunit">
    <text evidence="3 11">Homodimer.</text>
</comment>
<evidence type="ECO:0000256" key="7">
    <source>
        <dbReference type="ARBA" id="ARBA00022977"/>
    </source>
</evidence>
<evidence type="ECO:0000259" key="12">
    <source>
        <dbReference type="SMART" id="SM00861"/>
    </source>
</evidence>
<dbReference type="Gene3D" id="3.40.50.970">
    <property type="match status" value="2"/>
</dbReference>
<dbReference type="PROSITE" id="PS00802">
    <property type="entry name" value="TRANSKETOLASE_2"/>
    <property type="match status" value="1"/>
</dbReference>
<dbReference type="SMART" id="SM00861">
    <property type="entry name" value="Transket_pyr"/>
    <property type="match status" value="1"/>
</dbReference>
<keyword evidence="4 11" id="KW-0808">Transferase</keyword>
<evidence type="ECO:0000256" key="8">
    <source>
        <dbReference type="ARBA" id="ARBA00023052"/>
    </source>
</evidence>
<feature type="domain" description="Transketolase-like pyrimidine-binding" evidence="12">
    <location>
        <begin position="315"/>
        <end position="479"/>
    </location>
</feature>
<comment type="similarity">
    <text evidence="2 11">Belongs to the transketolase family. DXPS subfamily.</text>
</comment>
<dbReference type="AlphaFoldDB" id="A0A1W1VYW7"/>
<feature type="binding site" evidence="11">
    <location>
        <position position="366"/>
    </location>
    <ligand>
        <name>thiamine diphosphate</name>
        <dbReference type="ChEBI" id="CHEBI:58937"/>
    </ligand>
</feature>
<evidence type="ECO:0000256" key="6">
    <source>
        <dbReference type="ARBA" id="ARBA00022842"/>
    </source>
</evidence>
<feature type="binding site" evidence="11">
    <location>
        <begin position="146"/>
        <end position="147"/>
    </location>
    <ligand>
        <name>thiamine diphosphate</name>
        <dbReference type="ChEBI" id="CHEBI:58937"/>
    </ligand>
</feature>
<dbReference type="CDD" id="cd07033">
    <property type="entry name" value="TPP_PYR_DXS_TK_like"/>
    <property type="match status" value="1"/>
</dbReference>
<dbReference type="CDD" id="cd02007">
    <property type="entry name" value="TPP_DXS"/>
    <property type="match status" value="1"/>
</dbReference>
<dbReference type="EC" id="2.2.1.7" evidence="11"/>
<dbReference type="EMBL" id="LT838272">
    <property type="protein sequence ID" value="SMB98559.1"/>
    <property type="molecule type" value="Genomic_DNA"/>
</dbReference>
<dbReference type="Pfam" id="PF13292">
    <property type="entry name" value="DXP_synthase_N"/>
    <property type="match status" value="1"/>
</dbReference>
<dbReference type="GO" id="GO:0000287">
    <property type="term" value="F:magnesium ion binding"/>
    <property type="evidence" value="ECO:0007669"/>
    <property type="project" value="UniProtKB-UniRule"/>
</dbReference>
<evidence type="ECO:0000256" key="11">
    <source>
        <dbReference type="HAMAP-Rule" id="MF_00315"/>
    </source>
</evidence>
<dbReference type="InterPro" id="IPR049557">
    <property type="entry name" value="Transketolase_CS"/>
</dbReference>
<dbReference type="GO" id="GO:0019288">
    <property type="term" value="P:isopentenyl diphosphate biosynthetic process, methylerythritol 4-phosphate pathway"/>
    <property type="evidence" value="ECO:0007669"/>
    <property type="project" value="TreeGrafter"/>
</dbReference>
<dbReference type="GO" id="GO:0030976">
    <property type="term" value="F:thiamine pyrophosphate binding"/>
    <property type="evidence" value="ECO:0007669"/>
    <property type="project" value="UniProtKB-UniRule"/>
</dbReference>
<evidence type="ECO:0000313" key="13">
    <source>
        <dbReference type="EMBL" id="SMB98559.1"/>
    </source>
</evidence>
<dbReference type="PANTHER" id="PTHR43322:SF5">
    <property type="entry name" value="1-DEOXY-D-XYLULOSE-5-PHOSPHATE SYNTHASE, CHLOROPLASTIC"/>
    <property type="match status" value="1"/>
</dbReference>
<comment type="pathway">
    <text evidence="1 11">Metabolic intermediate biosynthesis; 1-deoxy-D-xylulose 5-phosphate biosynthesis; 1-deoxy-D-xylulose 5-phosphate from D-glyceraldehyde 3-phosphate and pyruvate: step 1/1.</text>
</comment>
<dbReference type="GO" id="GO:0005829">
    <property type="term" value="C:cytosol"/>
    <property type="evidence" value="ECO:0007669"/>
    <property type="project" value="TreeGrafter"/>
</dbReference>
<feature type="binding site" evidence="11">
    <location>
        <position position="145"/>
    </location>
    <ligand>
        <name>Mg(2+)</name>
        <dbReference type="ChEBI" id="CHEBI:18420"/>
    </ligand>
</feature>